<evidence type="ECO:0000256" key="3">
    <source>
        <dbReference type="ARBA" id="ARBA00022525"/>
    </source>
</evidence>
<accession>A0ABV4X7X4</accession>
<proteinExistence type="predicted"/>
<dbReference type="CDD" id="cd03398">
    <property type="entry name" value="PAP2_haloperoxidase"/>
    <property type="match status" value="1"/>
</dbReference>
<dbReference type="EMBL" id="JBHFNQ010000131">
    <property type="protein sequence ID" value="MFB2878646.1"/>
    <property type="molecule type" value="Genomic_DNA"/>
</dbReference>
<dbReference type="Pfam" id="PF08548">
    <property type="entry name" value="Peptidase_M10_C"/>
    <property type="match status" value="1"/>
</dbReference>
<dbReference type="Pfam" id="PF17897">
    <property type="entry name" value="VCPO_N"/>
    <property type="match status" value="1"/>
</dbReference>
<dbReference type="InterPro" id="IPR013858">
    <property type="entry name" value="Peptidase_M10B_C"/>
</dbReference>
<dbReference type="Gene3D" id="2.150.10.10">
    <property type="entry name" value="Serralysin-like metalloprotease, C-terminal"/>
    <property type="match status" value="1"/>
</dbReference>
<protein>
    <submittedName>
        <fullName evidence="8">M10 family metallopeptidase C-terminal domain-containing protein</fullName>
    </submittedName>
</protein>
<evidence type="ECO:0000313" key="9">
    <source>
        <dbReference type="Proteomes" id="UP001576774"/>
    </source>
</evidence>
<feature type="domain" description="Peptidase M10 serralysin C-terminal" evidence="6">
    <location>
        <begin position="52"/>
        <end position="120"/>
    </location>
</feature>
<evidence type="ECO:0000256" key="2">
    <source>
        <dbReference type="ARBA" id="ARBA00004613"/>
    </source>
</evidence>
<gene>
    <name evidence="8" type="ORF">ACE1CC_17490</name>
</gene>
<dbReference type="Pfam" id="PF01569">
    <property type="entry name" value="PAP2"/>
    <property type="match status" value="1"/>
</dbReference>
<dbReference type="Pfam" id="PF00353">
    <property type="entry name" value="HemolysinCabind"/>
    <property type="match status" value="2"/>
</dbReference>
<evidence type="ECO:0000256" key="1">
    <source>
        <dbReference type="ARBA" id="ARBA00001913"/>
    </source>
</evidence>
<dbReference type="SUPFAM" id="SSF48317">
    <property type="entry name" value="Acid phosphatase/Vanadium-dependent haloperoxidase"/>
    <property type="match status" value="1"/>
</dbReference>
<dbReference type="Gene3D" id="1.10.606.20">
    <property type="match status" value="1"/>
</dbReference>
<evidence type="ECO:0000256" key="4">
    <source>
        <dbReference type="ARBA" id="ARBA00022737"/>
    </source>
</evidence>
<feature type="domain" description="Vanadium chloroperoxidase N-terminal" evidence="7">
    <location>
        <begin position="164"/>
        <end position="302"/>
    </location>
</feature>
<keyword evidence="4" id="KW-0677">Repeat</keyword>
<dbReference type="InterPro" id="IPR041067">
    <property type="entry name" value="VCPO_N"/>
</dbReference>
<dbReference type="PANTHER" id="PTHR34599">
    <property type="entry name" value="PEROXIDASE-RELATED"/>
    <property type="match status" value="1"/>
</dbReference>
<reference evidence="8 9" key="1">
    <citation type="submission" date="2024-09" db="EMBL/GenBank/DDBJ databases">
        <title>Floridaenema gen nov. (Aerosakkonemataceae, Aerosakkonematales ord. nov., Cyanobacteria) from benthic tropical and subtropical fresh waters, with the description of four new species.</title>
        <authorList>
            <person name="Moretto J.A."/>
            <person name="Berthold D.E."/>
            <person name="Lefler F.W."/>
            <person name="Huang I.-S."/>
            <person name="Laughinghouse H. IV."/>
        </authorList>
    </citation>
    <scope>NUCLEOTIDE SEQUENCE [LARGE SCALE GENOMIC DNA]</scope>
    <source>
        <strain evidence="8 9">BLCC-F46</strain>
    </source>
</reference>
<comment type="caution">
    <text evidence="8">The sequence shown here is derived from an EMBL/GenBank/DDBJ whole genome shotgun (WGS) entry which is preliminary data.</text>
</comment>
<dbReference type="SUPFAM" id="SSF51120">
    <property type="entry name" value="beta-Roll"/>
    <property type="match status" value="1"/>
</dbReference>
<dbReference type="PANTHER" id="PTHR34599:SF1">
    <property type="entry name" value="PHOSPHATIDIC ACID PHOSPHATASE TYPE 2_HALOPEROXIDASE DOMAIN-CONTAINING PROTEIN"/>
    <property type="match status" value="1"/>
</dbReference>
<name>A0ABV4X7X4_9CYAN</name>
<dbReference type="PRINTS" id="PR00313">
    <property type="entry name" value="CABNDNGRPT"/>
</dbReference>
<dbReference type="Proteomes" id="UP001576774">
    <property type="component" value="Unassembled WGS sequence"/>
</dbReference>
<evidence type="ECO:0000259" key="7">
    <source>
        <dbReference type="Pfam" id="PF17897"/>
    </source>
</evidence>
<evidence type="ECO:0000259" key="6">
    <source>
        <dbReference type="Pfam" id="PF08548"/>
    </source>
</evidence>
<evidence type="ECO:0000313" key="8">
    <source>
        <dbReference type="EMBL" id="MFB2878646.1"/>
    </source>
</evidence>
<keyword evidence="9" id="KW-1185">Reference proteome</keyword>
<dbReference type="InterPro" id="IPR036938">
    <property type="entry name" value="PAP2/HPO_sf"/>
</dbReference>
<feature type="domain" description="Phosphatidic acid phosphatase type 2/haloperoxidase" evidence="5">
    <location>
        <begin position="412"/>
        <end position="542"/>
    </location>
</feature>
<organism evidence="8 9">
    <name type="scientific">Floridaenema aerugineum BLCC-F46</name>
    <dbReference type="NCBI Taxonomy" id="3153654"/>
    <lineage>
        <taxon>Bacteria</taxon>
        <taxon>Bacillati</taxon>
        <taxon>Cyanobacteriota</taxon>
        <taxon>Cyanophyceae</taxon>
        <taxon>Oscillatoriophycideae</taxon>
        <taxon>Aerosakkonematales</taxon>
        <taxon>Aerosakkonemataceae</taxon>
        <taxon>Floridanema</taxon>
        <taxon>Floridanema aerugineum</taxon>
    </lineage>
</organism>
<dbReference type="InterPro" id="IPR000326">
    <property type="entry name" value="PAP2/HPO"/>
</dbReference>
<comment type="cofactor">
    <cofactor evidence="1">
        <name>Ca(2+)</name>
        <dbReference type="ChEBI" id="CHEBI:29108"/>
    </cofactor>
</comment>
<sequence>MNDRIQNGSFVNARFRSRLNDILIGTQKHDLLDGGLGNDSIFGNSGNDILKGGDGNDRLFGDRGNDVLYGDRGSDTMTGGEGNDIFVIVQPAFVSETDIITDFGNGKDSIGLQGLKFADLNIFDDKEGNTIIQDKVSGSALAILQGVNSSSIGPAQILTFQPGDVVLDWNRIVLDAIRADGTPPPIAARNLAMVHTAVYDAVNAIAETHSIYRVDADAPEGASAEAAAATAAYRVLLNLYPEQATTFKTQFNASLAEILDGKSETDGIALGESVAFQILAWRSTDGVNTQVDYTPGTNPGQWQPTAPNFAPALLPQFPNVTPFAMTSGDQFRPQGPPALNSAEYALEFDLVKHMGRHDSLIRTPEQTEIAHFWADGPGTFTPPGHWNQIAGQVALNEGNTLAENARLFASLNIALADAAIVAWDAKYFYDFWRPITAIEQAHNDGNPLTTADPNWDPLLNTPPFSEYVSGHSTFSGAADTILSSFFGNNVSFTDTGDPSVGIIRNFDNFTDAANEAGISRIYGGIHFQSGNEDGLAAGRALGEYVLQNFLGSESPITQNALIA</sequence>
<dbReference type="InterPro" id="IPR011049">
    <property type="entry name" value="Serralysin-like_metalloprot_C"/>
</dbReference>
<dbReference type="InterPro" id="IPR052559">
    <property type="entry name" value="V-haloperoxidase"/>
</dbReference>
<dbReference type="RefSeq" id="WP_413271710.1">
    <property type="nucleotide sequence ID" value="NZ_JBHFNQ010000131.1"/>
</dbReference>
<dbReference type="InterPro" id="IPR001343">
    <property type="entry name" value="Hemolysn_Ca-bd"/>
</dbReference>
<comment type="subcellular location">
    <subcellularLocation>
        <location evidence="2">Secreted</location>
    </subcellularLocation>
</comment>
<keyword evidence="3" id="KW-0964">Secreted</keyword>
<evidence type="ECO:0000259" key="5">
    <source>
        <dbReference type="Pfam" id="PF01569"/>
    </source>
</evidence>